<reference evidence="2 3" key="1">
    <citation type="submission" date="2017-09" db="EMBL/GenBank/DDBJ databases">
        <title>Depth-based differentiation of microbial function through sediment-hosted aquifers and enrichment of novel symbionts in the deep terrestrial subsurface.</title>
        <authorList>
            <person name="Probst A.J."/>
            <person name="Ladd B."/>
            <person name="Jarett J.K."/>
            <person name="Geller-Mcgrath D.E."/>
            <person name="Sieber C.M."/>
            <person name="Emerson J.B."/>
            <person name="Anantharaman K."/>
            <person name="Thomas B.C."/>
            <person name="Malmstrom R."/>
            <person name="Stieglmeier M."/>
            <person name="Klingl A."/>
            <person name="Woyke T."/>
            <person name="Ryan C.M."/>
            <person name="Banfield J.F."/>
        </authorList>
    </citation>
    <scope>NUCLEOTIDE SEQUENCE [LARGE SCALE GENOMIC DNA]</scope>
    <source>
        <strain evidence="2">CG10_big_fil_rev_8_21_14_0_10_50_16</strain>
    </source>
</reference>
<dbReference type="Pfam" id="PF01841">
    <property type="entry name" value="Transglut_core"/>
    <property type="match status" value="1"/>
</dbReference>
<sequence>MNIMDKKILNHYLQFGTFTNPGCYKEFLQNLPDDVKELGNLISHQIIHRVTLKEGNTNANRDLRYGDMEKYPWHKLRCDDDVLPTAVSMIAELLRFDDRGFLPDRKVENKIVVTCRFVAILMASILKSKNIPCRVRSGFAPYFNNYSGDHWINQYWDNKKEKWVTFDADGFFDKSIGFDQYNMPENKFDWAANTWLGIRNGKLDANNFRNADGSVGLMPVLWAIFYDFHSLMNNEILYNQQPSYIYFKFDKLTEKDFEEIDELAKLMLEPDKNFDELVKIWNTNKKSRILNGPLIGDNDHF</sequence>
<evidence type="ECO:0000313" key="2">
    <source>
        <dbReference type="EMBL" id="PIR47775.1"/>
    </source>
</evidence>
<dbReference type="AlphaFoldDB" id="A0A2H0RPT8"/>
<dbReference type="Proteomes" id="UP000230084">
    <property type="component" value="Unassembled WGS sequence"/>
</dbReference>
<accession>A0A2H0RPT8</accession>
<feature type="domain" description="Transglutaminase-like" evidence="1">
    <location>
        <begin position="114"/>
        <end position="168"/>
    </location>
</feature>
<protein>
    <recommendedName>
        <fullName evidence="1">Transglutaminase-like domain-containing protein</fullName>
    </recommendedName>
</protein>
<proteinExistence type="predicted"/>
<dbReference type="InterPro" id="IPR002931">
    <property type="entry name" value="Transglutaminase-like"/>
</dbReference>
<organism evidence="2 3">
    <name type="scientific">Candidatus Uhrbacteria bacterium CG10_big_fil_rev_8_21_14_0_10_50_16</name>
    <dbReference type="NCBI Taxonomy" id="1975039"/>
    <lineage>
        <taxon>Bacteria</taxon>
        <taxon>Candidatus Uhriibacteriota</taxon>
    </lineage>
</organism>
<evidence type="ECO:0000313" key="3">
    <source>
        <dbReference type="Proteomes" id="UP000230084"/>
    </source>
</evidence>
<gene>
    <name evidence="2" type="ORF">COV06_00005</name>
</gene>
<evidence type="ECO:0000259" key="1">
    <source>
        <dbReference type="Pfam" id="PF01841"/>
    </source>
</evidence>
<dbReference type="SUPFAM" id="SSF54001">
    <property type="entry name" value="Cysteine proteinases"/>
    <property type="match status" value="1"/>
</dbReference>
<dbReference type="InterPro" id="IPR038765">
    <property type="entry name" value="Papain-like_cys_pep_sf"/>
</dbReference>
<dbReference type="Gene3D" id="3.10.620.30">
    <property type="match status" value="1"/>
</dbReference>
<comment type="caution">
    <text evidence="2">The sequence shown here is derived from an EMBL/GenBank/DDBJ whole genome shotgun (WGS) entry which is preliminary data.</text>
</comment>
<name>A0A2H0RPT8_9BACT</name>
<dbReference type="EMBL" id="PCYM01000001">
    <property type="protein sequence ID" value="PIR47775.1"/>
    <property type="molecule type" value="Genomic_DNA"/>
</dbReference>